<keyword evidence="3" id="KW-1185">Reference proteome</keyword>
<reference evidence="2 3" key="1">
    <citation type="journal article" date="2015" name="Genome Biol. Evol.">
        <title>Comparative Genomics of a Bacterivorous Green Alga Reveals Evolutionary Causalities and Consequences of Phago-Mixotrophic Mode of Nutrition.</title>
        <authorList>
            <person name="Burns J.A."/>
            <person name="Paasch A."/>
            <person name="Narechania A."/>
            <person name="Kim E."/>
        </authorList>
    </citation>
    <scope>NUCLEOTIDE SEQUENCE [LARGE SCALE GENOMIC DNA]</scope>
    <source>
        <strain evidence="2 3">PLY_AMNH</strain>
    </source>
</reference>
<protein>
    <submittedName>
        <fullName evidence="2">Uncharacterized protein</fullName>
    </submittedName>
</protein>
<sequence>MRLAGQGVLFSLLRLAGRGPHSLGHNDPCSCCASNPQERAVHHLANQDDDSAFDQPDCKGGDDLSHLYYNFNQERDDAIEGPLNTAREIISSPSPQRKKTIGRKTRSDAQEPVTQSEETITI</sequence>
<organism evidence="2 3">
    <name type="scientific">Cymbomonas tetramitiformis</name>
    <dbReference type="NCBI Taxonomy" id="36881"/>
    <lineage>
        <taxon>Eukaryota</taxon>
        <taxon>Viridiplantae</taxon>
        <taxon>Chlorophyta</taxon>
        <taxon>Pyramimonadophyceae</taxon>
        <taxon>Pyramimonadales</taxon>
        <taxon>Pyramimonadaceae</taxon>
        <taxon>Cymbomonas</taxon>
    </lineage>
</organism>
<feature type="region of interest" description="Disordered" evidence="1">
    <location>
        <begin position="87"/>
        <end position="122"/>
    </location>
</feature>
<gene>
    <name evidence="2" type="ORF">CYMTET_34661</name>
</gene>
<dbReference type="AlphaFoldDB" id="A0AAE0FAM4"/>
<proteinExistence type="predicted"/>
<name>A0AAE0FAM4_9CHLO</name>
<feature type="compositionally biased region" description="Polar residues" evidence="1">
    <location>
        <begin position="112"/>
        <end position="122"/>
    </location>
</feature>
<evidence type="ECO:0000313" key="3">
    <source>
        <dbReference type="Proteomes" id="UP001190700"/>
    </source>
</evidence>
<evidence type="ECO:0000256" key="1">
    <source>
        <dbReference type="SAM" id="MobiDB-lite"/>
    </source>
</evidence>
<evidence type="ECO:0000313" key="2">
    <source>
        <dbReference type="EMBL" id="KAK3256192.1"/>
    </source>
</evidence>
<dbReference type="Proteomes" id="UP001190700">
    <property type="component" value="Unassembled WGS sequence"/>
</dbReference>
<comment type="caution">
    <text evidence="2">The sequence shown here is derived from an EMBL/GenBank/DDBJ whole genome shotgun (WGS) entry which is preliminary data.</text>
</comment>
<accession>A0AAE0FAM4</accession>
<dbReference type="EMBL" id="LGRX02021894">
    <property type="protein sequence ID" value="KAK3256192.1"/>
    <property type="molecule type" value="Genomic_DNA"/>
</dbReference>